<reference evidence="6" key="1">
    <citation type="journal article" date="2023" name="Science">
        <title>Elucidation of the pathway for biosynthesis of saponin adjuvants from the soapbark tree.</title>
        <authorList>
            <person name="Reed J."/>
            <person name="Orme A."/>
            <person name="El-Demerdash A."/>
            <person name="Owen C."/>
            <person name="Martin L.B.B."/>
            <person name="Misra R.C."/>
            <person name="Kikuchi S."/>
            <person name="Rejzek M."/>
            <person name="Martin A.C."/>
            <person name="Harkess A."/>
            <person name="Leebens-Mack J."/>
            <person name="Louveau T."/>
            <person name="Stephenson M.J."/>
            <person name="Osbourn A."/>
        </authorList>
    </citation>
    <scope>NUCLEOTIDE SEQUENCE</scope>
    <source>
        <strain evidence="6">S10</strain>
    </source>
</reference>
<dbReference type="PANTHER" id="PTHR24222:SF63">
    <property type="entry name" value="ATP BINDING CASSETTE SUBFAMILY B"/>
    <property type="match status" value="1"/>
</dbReference>
<evidence type="ECO:0000259" key="5">
    <source>
        <dbReference type="PROSITE" id="PS50929"/>
    </source>
</evidence>
<dbReference type="InterPro" id="IPR036640">
    <property type="entry name" value="ABC1_TM_sf"/>
</dbReference>
<evidence type="ECO:0000256" key="3">
    <source>
        <dbReference type="ARBA" id="ARBA00022989"/>
    </source>
</evidence>
<dbReference type="InterPro" id="IPR039421">
    <property type="entry name" value="Type_1_exporter"/>
</dbReference>
<evidence type="ECO:0000256" key="1">
    <source>
        <dbReference type="ARBA" id="ARBA00004141"/>
    </source>
</evidence>
<keyword evidence="3" id="KW-1133">Transmembrane helix</keyword>
<feature type="domain" description="ABC transmembrane type-1" evidence="5">
    <location>
        <begin position="75"/>
        <end position="172"/>
    </location>
</feature>
<evidence type="ECO:0000256" key="2">
    <source>
        <dbReference type="ARBA" id="ARBA00022692"/>
    </source>
</evidence>
<evidence type="ECO:0000313" key="7">
    <source>
        <dbReference type="Proteomes" id="UP001163823"/>
    </source>
</evidence>
<dbReference type="PANTHER" id="PTHR24222">
    <property type="entry name" value="ABC TRANSPORTER B FAMILY"/>
    <property type="match status" value="1"/>
</dbReference>
<keyword evidence="2" id="KW-0812">Transmembrane</keyword>
<evidence type="ECO:0000256" key="4">
    <source>
        <dbReference type="ARBA" id="ARBA00023136"/>
    </source>
</evidence>
<dbReference type="GO" id="GO:0005886">
    <property type="term" value="C:plasma membrane"/>
    <property type="evidence" value="ECO:0007669"/>
    <property type="project" value="TreeGrafter"/>
</dbReference>
<dbReference type="KEGG" id="qsa:O6P43_023830"/>
<dbReference type="GO" id="GO:0005524">
    <property type="term" value="F:ATP binding"/>
    <property type="evidence" value="ECO:0007669"/>
    <property type="project" value="InterPro"/>
</dbReference>
<name>A0AAD7PJ39_QUISA</name>
<keyword evidence="7" id="KW-1185">Reference proteome</keyword>
<comment type="subcellular location">
    <subcellularLocation>
        <location evidence="1">Membrane</location>
        <topology evidence="1">Multi-pass membrane protein</topology>
    </subcellularLocation>
</comment>
<protein>
    <submittedName>
        <fullName evidence="6">ABC transporter B family member</fullName>
    </submittedName>
</protein>
<proteinExistence type="predicted"/>
<evidence type="ECO:0000313" key="6">
    <source>
        <dbReference type="EMBL" id="KAJ7957536.1"/>
    </source>
</evidence>
<dbReference type="PROSITE" id="PS50929">
    <property type="entry name" value="ABC_TM1F"/>
    <property type="match status" value="1"/>
</dbReference>
<dbReference type="InterPro" id="IPR011527">
    <property type="entry name" value="ABC1_TM_dom"/>
</dbReference>
<organism evidence="6 7">
    <name type="scientific">Quillaja saponaria</name>
    <name type="common">Soap bark tree</name>
    <dbReference type="NCBI Taxonomy" id="32244"/>
    <lineage>
        <taxon>Eukaryota</taxon>
        <taxon>Viridiplantae</taxon>
        <taxon>Streptophyta</taxon>
        <taxon>Embryophyta</taxon>
        <taxon>Tracheophyta</taxon>
        <taxon>Spermatophyta</taxon>
        <taxon>Magnoliopsida</taxon>
        <taxon>eudicotyledons</taxon>
        <taxon>Gunneridae</taxon>
        <taxon>Pentapetalae</taxon>
        <taxon>rosids</taxon>
        <taxon>fabids</taxon>
        <taxon>Fabales</taxon>
        <taxon>Quillajaceae</taxon>
        <taxon>Quillaja</taxon>
    </lineage>
</organism>
<dbReference type="SUPFAM" id="SSF90123">
    <property type="entry name" value="ABC transporter transmembrane region"/>
    <property type="match status" value="1"/>
</dbReference>
<comment type="caution">
    <text evidence="6">The sequence shown here is derived from an EMBL/GenBank/DDBJ whole genome shotgun (WGS) entry which is preliminary data.</text>
</comment>
<dbReference type="Gene3D" id="1.20.1560.10">
    <property type="entry name" value="ABC transporter type 1, transmembrane domain"/>
    <property type="match status" value="1"/>
</dbReference>
<dbReference type="AlphaFoldDB" id="A0AAD7PJ39"/>
<sequence length="197" mass="21364">MPSISILGGLCGRCLIFKVQLLDCYRGKTLSRIKSLYLKNLLRQDIAFIDKEVRAGEVLASTSGGDDSIKRAMGKKNAETEFKAYAEADAILVETVGAIRTVVSLNGEKQSITKYDQILQNAHKAIVGNGCIAGAADGSILFTVHGSLAFAIRFGSKLILQKKYSAGDVIAVPEYSMNGSKYAPFLTLNVSWFFIMI</sequence>
<dbReference type="Proteomes" id="UP001163823">
    <property type="component" value="Chromosome 9"/>
</dbReference>
<dbReference type="EMBL" id="JARAOO010000009">
    <property type="protein sequence ID" value="KAJ7957536.1"/>
    <property type="molecule type" value="Genomic_DNA"/>
</dbReference>
<gene>
    <name evidence="6" type="ORF">O6P43_023830</name>
</gene>
<dbReference type="GO" id="GO:0140359">
    <property type="term" value="F:ABC-type transporter activity"/>
    <property type="evidence" value="ECO:0007669"/>
    <property type="project" value="InterPro"/>
</dbReference>
<dbReference type="Pfam" id="PF00664">
    <property type="entry name" value="ABC_membrane"/>
    <property type="match status" value="1"/>
</dbReference>
<accession>A0AAD7PJ39</accession>
<keyword evidence="4" id="KW-0472">Membrane</keyword>